<dbReference type="GO" id="GO:0005524">
    <property type="term" value="F:ATP binding"/>
    <property type="evidence" value="ECO:0007669"/>
    <property type="project" value="UniProtKB-KW"/>
</dbReference>
<dbReference type="Pfam" id="PF00781">
    <property type="entry name" value="DAGK_cat"/>
    <property type="match status" value="1"/>
</dbReference>
<protein>
    <submittedName>
        <fullName evidence="10">Diacylglycerol kinase</fullName>
    </submittedName>
</protein>
<keyword evidence="7" id="KW-0443">Lipid metabolism</keyword>
<proteinExistence type="inferred from homology"/>
<evidence type="ECO:0000256" key="1">
    <source>
        <dbReference type="ARBA" id="ARBA00001946"/>
    </source>
</evidence>
<evidence type="ECO:0000259" key="9">
    <source>
        <dbReference type="PROSITE" id="PS50146"/>
    </source>
</evidence>
<dbReference type="EMBL" id="VFOP01000001">
    <property type="protein sequence ID" value="TQL51205.1"/>
    <property type="molecule type" value="Genomic_DNA"/>
</dbReference>
<evidence type="ECO:0000256" key="4">
    <source>
        <dbReference type="ARBA" id="ARBA00022741"/>
    </source>
</evidence>
<evidence type="ECO:0000256" key="7">
    <source>
        <dbReference type="ARBA" id="ARBA00023209"/>
    </source>
</evidence>
<dbReference type="GO" id="GO:0008654">
    <property type="term" value="P:phospholipid biosynthetic process"/>
    <property type="evidence" value="ECO:0007669"/>
    <property type="project" value="UniProtKB-KW"/>
</dbReference>
<evidence type="ECO:0000256" key="6">
    <source>
        <dbReference type="ARBA" id="ARBA00022840"/>
    </source>
</evidence>
<keyword evidence="5 10" id="KW-0418">Kinase</keyword>
<comment type="cofactor">
    <cofactor evidence="1">
        <name>Mg(2+)</name>
        <dbReference type="ChEBI" id="CHEBI:18420"/>
    </cofactor>
</comment>
<dbReference type="SMART" id="SM00046">
    <property type="entry name" value="DAGKc"/>
    <property type="match status" value="1"/>
</dbReference>
<dbReference type="AlphaFoldDB" id="A0A542YSX8"/>
<dbReference type="SUPFAM" id="SSF111331">
    <property type="entry name" value="NAD kinase/diacylglycerol kinase-like"/>
    <property type="match status" value="1"/>
</dbReference>
<keyword evidence="11" id="KW-1185">Reference proteome</keyword>
<dbReference type="Gene3D" id="2.60.200.40">
    <property type="match status" value="1"/>
</dbReference>
<evidence type="ECO:0000313" key="10">
    <source>
        <dbReference type="EMBL" id="TQL51205.1"/>
    </source>
</evidence>
<reference evidence="10 11" key="1">
    <citation type="submission" date="2019-06" db="EMBL/GenBank/DDBJ databases">
        <title>Sequencing the genomes of 1000 actinobacteria strains.</title>
        <authorList>
            <person name="Klenk H.-P."/>
        </authorList>
    </citation>
    <scope>NUCLEOTIDE SEQUENCE [LARGE SCALE GENOMIC DNA]</scope>
    <source>
        <strain evidence="10 11">DSM 12335</strain>
    </source>
</reference>
<dbReference type="InterPro" id="IPR017438">
    <property type="entry name" value="ATP-NAD_kinase_N"/>
</dbReference>
<dbReference type="Proteomes" id="UP000319516">
    <property type="component" value="Unassembled WGS sequence"/>
</dbReference>
<dbReference type="PANTHER" id="PTHR12358:SF54">
    <property type="entry name" value="SPHINGOSINE KINASE RELATED PROTEIN"/>
    <property type="match status" value="1"/>
</dbReference>
<dbReference type="Gene3D" id="3.40.50.10330">
    <property type="entry name" value="Probable inorganic polyphosphate/atp-NAD kinase, domain 1"/>
    <property type="match status" value="1"/>
</dbReference>
<keyword evidence="8" id="KW-1208">Phospholipid metabolism</keyword>
<keyword evidence="7" id="KW-0444">Lipid biosynthesis</keyword>
<keyword evidence="7" id="KW-0594">Phospholipid biosynthesis</keyword>
<dbReference type="InterPro" id="IPR001206">
    <property type="entry name" value="Diacylglycerol_kinase_cat_dom"/>
</dbReference>
<evidence type="ECO:0000256" key="8">
    <source>
        <dbReference type="ARBA" id="ARBA00023264"/>
    </source>
</evidence>
<organism evidence="10 11">
    <name type="scientific">Ornithinicoccus hortensis</name>
    <dbReference type="NCBI Taxonomy" id="82346"/>
    <lineage>
        <taxon>Bacteria</taxon>
        <taxon>Bacillati</taxon>
        <taxon>Actinomycetota</taxon>
        <taxon>Actinomycetes</taxon>
        <taxon>Micrococcales</taxon>
        <taxon>Intrasporangiaceae</taxon>
        <taxon>Ornithinicoccus</taxon>
    </lineage>
</organism>
<keyword evidence="3" id="KW-0808">Transferase</keyword>
<comment type="caution">
    <text evidence="10">The sequence shown here is derived from an EMBL/GenBank/DDBJ whole genome shotgun (WGS) entry which is preliminary data.</text>
</comment>
<keyword evidence="6" id="KW-0067">ATP-binding</keyword>
<gene>
    <name evidence="10" type="ORF">FB467_2343</name>
</gene>
<feature type="domain" description="DAGKc" evidence="9">
    <location>
        <begin position="1"/>
        <end position="128"/>
    </location>
</feature>
<dbReference type="InterPro" id="IPR050187">
    <property type="entry name" value="Lipid_Phosphate_FormReg"/>
</dbReference>
<dbReference type="GO" id="GO:0016301">
    <property type="term" value="F:kinase activity"/>
    <property type="evidence" value="ECO:0007669"/>
    <property type="project" value="UniProtKB-KW"/>
</dbReference>
<accession>A0A542YSX8</accession>
<dbReference type="InterPro" id="IPR045540">
    <property type="entry name" value="YegS/DAGK_C"/>
</dbReference>
<keyword evidence="4" id="KW-0547">Nucleotide-binding</keyword>
<evidence type="ECO:0000256" key="5">
    <source>
        <dbReference type="ARBA" id="ARBA00022777"/>
    </source>
</evidence>
<evidence type="ECO:0000256" key="2">
    <source>
        <dbReference type="ARBA" id="ARBA00005983"/>
    </source>
</evidence>
<dbReference type="Pfam" id="PF19279">
    <property type="entry name" value="YegS_C"/>
    <property type="match status" value="1"/>
</dbReference>
<dbReference type="RefSeq" id="WP_170230685.1">
    <property type="nucleotide sequence ID" value="NZ_BAAAIK010000010.1"/>
</dbReference>
<sequence length="296" mass="30276">MTRYAVLRGHRSGRGRAGERGVAVAEALRAAGQQVHELAADTADAAREACRVAVQEGVQVLVVVGGDGAVGLAAGACRGTGTALGIVPAGTGNDNARSLGIPLRTEAAISTLLHDARRPVDLIEVAPTGRVVLGSVPTALDARIALRATTLPKWLGPTVYAAATLPELRHLRPQPYRLELDGVPWETEALVVAACNMPVYGGGMRIAPDADPTDGLLDVVVIGRVGARQALGLLTGVFAGRHVGHPSVQVRRAATVRVEGPELVVLGDGDPIGPLPVTCTTLPGAVQVVVPPGAVS</sequence>
<name>A0A542YSX8_9MICO</name>
<dbReference type="PANTHER" id="PTHR12358">
    <property type="entry name" value="SPHINGOSINE KINASE"/>
    <property type="match status" value="1"/>
</dbReference>
<dbReference type="InterPro" id="IPR016064">
    <property type="entry name" value="NAD/diacylglycerol_kinase_sf"/>
</dbReference>
<comment type="similarity">
    <text evidence="2">Belongs to the diacylglycerol/lipid kinase family.</text>
</comment>
<evidence type="ECO:0000313" key="11">
    <source>
        <dbReference type="Proteomes" id="UP000319516"/>
    </source>
</evidence>
<dbReference type="PROSITE" id="PS50146">
    <property type="entry name" value="DAGK"/>
    <property type="match status" value="1"/>
</dbReference>
<evidence type="ECO:0000256" key="3">
    <source>
        <dbReference type="ARBA" id="ARBA00022679"/>
    </source>
</evidence>